<sequence>MHSLRTLIAFSVTNSLKFQQLDIRSAFLNARLEEEVYLGIWQGLNFDKKTHCLKLKKEIYGLKQALLSWYNRLTTWLVDIGFTAFLSDPCLFYRLTGSPTWLFFHVDNIAVFGKDVDSFKSQLKTKFDVKDMGNAELMLGIQIVQFPEGLALSQAHYIESLLMLYGMENYWPVVTPMVPGLHLTEASLEQQEAFKNLKISYCSAVGSLSYRSVATRPDISFVVTSLSQFLELPGIENWKAFLHVLRYLQGASQQSIVYSEGGRRSVQSYCDADWGNCCQTRWSVTGFVVNFNDCLIIWKTRKQSTVSLSTAEAEYRALTDLTTELLWLRQFLQELSLDLVDVPIDVFSNNQACINMAKSNSNSNNRRMKHVEIQLHFIREVIN</sequence>
<dbReference type="OrthoDB" id="414945at2759"/>
<keyword evidence="3" id="KW-1185">Reference proteome</keyword>
<dbReference type="PANTHER" id="PTHR11439">
    <property type="entry name" value="GAG-POL-RELATED RETROTRANSPOSON"/>
    <property type="match status" value="1"/>
</dbReference>
<organism evidence="2 3">
    <name type="scientific">Austropuccinia psidii MF-1</name>
    <dbReference type="NCBI Taxonomy" id="1389203"/>
    <lineage>
        <taxon>Eukaryota</taxon>
        <taxon>Fungi</taxon>
        <taxon>Dikarya</taxon>
        <taxon>Basidiomycota</taxon>
        <taxon>Pucciniomycotina</taxon>
        <taxon>Pucciniomycetes</taxon>
        <taxon>Pucciniales</taxon>
        <taxon>Sphaerophragmiaceae</taxon>
        <taxon>Austropuccinia</taxon>
    </lineage>
</organism>
<dbReference type="InterPro" id="IPR013103">
    <property type="entry name" value="RVT_2"/>
</dbReference>
<feature type="domain" description="Reverse transcriptase Ty1/copia-type" evidence="1">
    <location>
        <begin position="2"/>
        <end position="178"/>
    </location>
</feature>
<comment type="caution">
    <text evidence="2">The sequence shown here is derived from an EMBL/GenBank/DDBJ whole genome shotgun (WGS) entry which is preliminary data.</text>
</comment>
<dbReference type="EMBL" id="AVOT02083748">
    <property type="protein sequence ID" value="MBW0569078.1"/>
    <property type="molecule type" value="Genomic_DNA"/>
</dbReference>
<dbReference type="Pfam" id="PF07727">
    <property type="entry name" value="RVT_2"/>
    <property type="match status" value="1"/>
</dbReference>
<proteinExistence type="predicted"/>
<dbReference type="Proteomes" id="UP000765509">
    <property type="component" value="Unassembled WGS sequence"/>
</dbReference>
<accession>A0A9Q3JTH2</accession>
<protein>
    <recommendedName>
        <fullName evidence="1">Reverse transcriptase Ty1/copia-type domain-containing protein</fullName>
    </recommendedName>
</protein>
<gene>
    <name evidence="2" type="ORF">O181_108793</name>
</gene>
<dbReference type="CDD" id="cd09272">
    <property type="entry name" value="RNase_HI_RT_Ty1"/>
    <property type="match status" value="1"/>
</dbReference>
<dbReference type="InterPro" id="IPR043502">
    <property type="entry name" value="DNA/RNA_pol_sf"/>
</dbReference>
<dbReference type="SUPFAM" id="SSF56672">
    <property type="entry name" value="DNA/RNA polymerases"/>
    <property type="match status" value="1"/>
</dbReference>
<evidence type="ECO:0000259" key="1">
    <source>
        <dbReference type="Pfam" id="PF07727"/>
    </source>
</evidence>
<evidence type="ECO:0000313" key="2">
    <source>
        <dbReference type="EMBL" id="MBW0569078.1"/>
    </source>
</evidence>
<dbReference type="PANTHER" id="PTHR11439:SF440">
    <property type="entry name" value="INTEGRASE CATALYTIC DOMAIN-CONTAINING PROTEIN"/>
    <property type="match status" value="1"/>
</dbReference>
<name>A0A9Q3JTH2_9BASI</name>
<evidence type="ECO:0000313" key="3">
    <source>
        <dbReference type="Proteomes" id="UP000765509"/>
    </source>
</evidence>
<reference evidence="2" key="1">
    <citation type="submission" date="2021-03" db="EMBL/GenBank/DDBJ databases">
        <title>Draft genome sequence of rust myrtle Austropuccinia psidii MF-1, a brazilian biotype.</title>
        <authorList>
            <person name="Quecine M.C."/>
            <person name="Pachon D.M.R."/>
            <person name="Bonatelli M.L."/>
            <person name="Correr F.H."/>
            <person name="Franceschini L.M."/>
            <person name="Leite T.F."/>
            <person name="Margarido G.R.A."/>
            <person name="Almeida C.A."/>
            <person name="Ferrarezi J.A."/>
            <person name="Labate C.A."/>
        </authorList>
    </citation>
    <scope>NUCLEOTIDE SEQUENCE</scope>
    <source>
        <strain evidence="2">MF-1</strain>
    </source>
</reference>
<dbReference type="AlphaFoldDB" id="A0A9Q3JTH2"/>